<proteinExistence type="predicted"/>
<organism evidence="1 2">
    <name type="scientific">Micromonospora wenchangensis</name>
    <dbReference type="NCBI Taxonomy" id="1185415"/>
    <lineage>
        <taxon>Bacteria</taxon>
        <taxon>Bacillati</taxon>
        <taxon>Actinomycetota</taxon>
        <taxon>Actinomycetes</taxon>
        <taxon>Micromonosporales</taxon>
        <taxon>Micromonosporaceae</taxon>
        <taxon>Micromonospora</taxon>
    </lineage>
</organism>
<dbReference type="EMBL" id="MZMV01000107">
    <property type="protein sequence ID" value="OWU97155.1"/>
    <property type="molecule type" value="Genomic_DNA"/>
</dbReference>
<evidence type="ECO:0000313" key="2">
    <source>
        <dbReference type="Proteomes" id="UP000197174"/>
    </source>
</evidence>
<accession>A0A246RAP9</accession>
<gene>
    <name evidence="1" type="ORF">B5D80_31875</name>
</gene>
<name>A0A246RAP9_9ACTN</name>
<reference evidence="1 2" key="1">
    <citation type="submission" date="2017-03" db="EMBL/GenBank/DDBJ databases">
        <title>Whole genome sequence of Micromonospora wenchangensis, isolated from mangrove soil.</title>
        <authorList>
            <person name="Yang H."/>
        </authorList>
    </citation>
    <scope>NUCLEOTIDE SEQUENCE [LARGE SCALE GENOMIC DNA]</scope>
    <source>
        <strain evidence="1 2">CCTCC AA 2012002</strain>
    </source>
</reference>
<dbReference type="AlphaFoldDB" id="A0A246RAP9"/>
<protein>
    <submittedName>
        <fullName evidence="1">Uncharacterized protein</fullName>
    </submittedName>
</protein>
<dbReference type="Proteomes" id="UP000197174">
    <property type="component" value="Unassembled WGS sequence"/>
</dbReference>
<keyword evidence="2" id="KW-1185">Reference proteome</keyword>
<evidence type="ECO:0000313" key="1">
    <source>
        <dbReference type="EMBL" id="OWU97155.1"/>
    </source>
</evidence>
<comment type="caution">
    <text evidence="1">The sequence shown here is derived from an EMBL/GenBank/DDBJ whole genome shotgun (WGS) entry which is preliminary data.</text>
</comment>
<sequence>MMLVGHIRRRSGCLIGDRCPDLPVPGRGPMPMDDGPVTPALVIWTAQRVVAQHHETPEGPPPPRRCLQCRDDGCHMLTWARDVLRAHRRPPPLPH</sequence>